<keyword evidence="2" id="KW-1185">Reference proteome</keyword>
<dbReference type="RefSeq" id="WP_187563303.1">
    <property type="nucleotide sequence ID" value="NZ_JACGWS010000010.1"/>
</dbReference>
<evidence type="ECO:0008006" key="3">
    <source>
        <dbReference type="Google" id="ProtNLM"/>
    </source>
</evidence>
<dbReference type="Proteomes" id="UP000619238">
    <property type="component" value="Unassembled WGS sequence"/>
</dbReference>
<proteinExistence type="predicted"/>
<name>A0ABR7QCY0_9FLAO</name>
<reference evidence="1 2" key="1">
    <citation type="submission" date="2020-07" db="EMBL/GenBank/DDBJ databases">
        <title>Description of Kordia aestuariivivens sp. nov., isolated from a tidal flat.</title>
        <authorList>
            <person name="Park S."/>
            <person name="Yoon J.-H."/>
        </authorList>
    </citation>
    <scope>NUCLEOTIDE SEQUENCE [LARGE SCALE GENOMIC DNA]</scope>
    <source>
        <strain evidence="1 2">YSTF-M3</strain>
    </source>
</reference>
<evidence type="ECO:0000313" key="2">
    <source>
        <dbReference type="Proteomes" id="UP000619238"/>
    </source>
</evidence>
<comment type="caution">
    <text evidence="1">The sequence shown here is derived from an EMBL/GenBank/DDBJ whole genome shotgun (WGS) entry which is preliminary data.</text>
</comment>
<dbReference type="EMBL" id="JACGWS010000010">
    <property type="protein sequence ID" value="MBC8756263.1"/>
    <property type="molecule type" value="Genomic_DNA"/>
</dbReference>
<sequence>MKKTIHILLILFLLNSCSNEPKKEASKETKVVTKDVSKIDYPLDSLLSFDSEAALKKVYGKHVKRSVGYYPEGMGEYKNTLLFPDSKNQVEFVWEDDSLHYNKLQYIRLSGKNTDWKTKEGITIGTQMKALEFYNKQPFAFFGLEWDYSGAINWKDGYLNERNIFGSLAYPKDEIPEEFLDLLGDHTIESSSEIAKKAKLILSEIIMKPSN</sequence>
<protein>
    <recommendedName>
        <fullName evidence="3">Lipoprotein</fullName>
    </recommendedName>
</protein>
<organism evidence="1 2">
    <name type="scientific">Kordia aestuariivivens</name>
    <dbReference type="NCBI Taxonomy" id="2759037"/>
    <lineage>
        <taxon>Bacteria</taxon>
        <taxon>Pseudomonadati</taxon>
        <taxon>Bacteroidota</taxon>
        <taxon>Flavobacteriia</taxon>
        <taxon>Flavobacteriales</taxon>
        <taxon>Flavobacteriaceae</taxon>
        <taxon>Kordia</taxon>
    </lineage>
</organism>
<accession>A0ABR7QCY0</accession>
<evidence type="ECO:0000313" key="1">
    <source>
        <dbReference type="EMBL" id="MBC8756263.1"/>
    </source>
</evidence>
<gene>
    <name evidence="1" type="ORF">H2O64_16435</name>
</gene>